<dbReference type="EMBL" id="JRYB01000001">
    <property type="protein sequence ID" value="OIJ40720.1"/>
    <property type="molecule type" value="Genomic_DNA"/>
</dbReference>
<dbReference type="InterPro" id="IPR039420">
    <property type="entry name" value="WalR-like"/>
</dbReference>
<proteinExistence type="predicted"/>
<sequence>MNSQQRTIDVLIADDHPLMREGIAAVISSQPDMRVAGEAADGLEAVALYRKLRPDVTLIDLQMPHLNGMDAIAAIRAEFPQACLAILTTFRGDARAMQAIKSGAQGYLLKSSLRKELTDAIRMLAAGHRYIPSEIAGELARHLGQESLTVRELQVLELIARGNGNKQIGAALNLSEDTVKGHLRSIMDKLGANNRTHAVTIGIERGFLEI</sequence>
<dbReference type="Proteomes" id="UP000180246">
    <property type="component" value="Unassembled WGS sequence"/>
</dbReference>
<evidence type="ECO:0000256" key="1">
    <source>
        <dbReference type="ARBA" id="ARBA00022553"/>
    </source>
</evidence>
<protein>
    <submittedName>
        <fullName evidence="3">Bacterial regulatory s, luxR family protein</fullName>
    </submittedName>
</protein>
<dbReference type="Gene3D" id="3.40.50.2300">
    <property type="match status" value="1"/>
</dbReference>
<evidence type="ECO:0000313" key="4">
    <source>
        <dbReference type="Proteomes" id="UP000180246"/>
    </source>
</evidence>
<dbReference type="GO" id="GO:0000160">
    <property type="term" value="P:phosphorelay signal transduction system"/>
    <property type="evidence" value="ECO:0007669"/>
    <property type="project" value="InterPro"/>
</dbReference>
<dbReference type="AlphaFoldDB" id="A0A1S2N7D6"/>
<reference evidence="3 4" key="1">
    <citation type="submission" date="2014-10" db="EMBL/GenBank/DDBJ databases">
        <authorList>
            <person name="Seo M.-J."/>
            <person name="Seok Y.J."/>
            <person name="Cha I.-T."/>
        </authorList>
    </citation>
    <scope>NUCLEOTIDE SEQUENCE [LARGE SCALE GENOMIC DNA]</scope>
    <source>
        <strain evidence="3 4">NEU</strain>
    </source>
</reference>
<dbReference type="PROSITE" id="PS00622">
    <property type="entry name" value="HTH_LUXR_1"/>
    <property type="match status" value="1"/>
</dbReference>
<dbReference type="InterPro" id="IPR058245">
    <property type="entry name" value="NreC/VraR/RcsB-like_REC"/>
</dbReference>
<dbReference type="PRINTS" id="PR00038">
    <property type="entry name" value="HTHLUXR"/>
</dbReference>
<dbReference type="SUPFAM" id="SSF52172">
    <property type="entry name" value="CheY-like"/>
    <property type="match status" value="1"/>
</dbReference>
<gene>
    <name evidence="3" type="ORF">LO55_3881</name>
</gene>
<evidence type="ECO:0000313" key="3">
    <source>
        <dbReference type="EMBL" id="OIJ40720.1"/>
    </source>
</evidence>
<dbReference type="SMART" id="SM00421">
    <property type="entry name" value="HTH_LUXR"/>
    <property type="match status" value="1"/>
</dbReference>
<dbReference type="GO" id="GO:0003677">
    <property type="term" value="F:DNA binding"/>
    <property type="evidence" value="ECO:0007669"/>
    <property type="project" value="UniProtKB-KW"/>
</dbReference>
<dbReference type="Pfam" id="PF00196">
    <property type="entry name" value="GerE"/>
    <property type="match status" value="1"/>
</dbReference>
<dbReference type="SUPFAM" id="SSF46894">
    <property type="entry name" value="C-terminal effector domain of the bipartite response regulators"/>
    <property type="match status" value="1"/>
</dbReference>
<dbReference type="PANTHER" id="PTHR43214">
    <property type="entry name" value="TWO-COMPONENT RESPONSE REGULATOR"/>
    <property type="match status" value="1"/>
</dbReference>
<dbReference type="PANTHER" id="PTHR43214:SF43">
    <property type="entry name" value="TWO-COMPONENT RESPONSE REGULATOR"/>
    <property type="match status" value="1"/>
</dbReference>
<keyword evidence="1" id="KW-0597">Phosphoprotein</keyword>
<dbReference type="PROSITE" id="PS50110">
    <property type="entry name" value="RESPONSE_REGULATORY"/>
    <property type="match status" value="1"/>
</dbReference>
<dbReference type="InterPro" id="IPR001789">
    <property type="entry name" value="Sig_transdc_resp-reg_receiver"/>
</dbReference>
<evidence type="ECO:0000256" key="2">
    <source>
        <dbReference type="ARBA" id="ARBA00023125"/>
    </source>
</evidence>
<dbReference type="InterPro" id="IPR016032">
    <property type="entry name" value="Sig_transdc_resp-reg_C-effctor"/>
</dbReference>
<dbReference type="CDD" id="cd17535">
    <property type="entry name" value="REC_NarL-like"/>
    <property type="match status" value="1"/>
</dbReference>
<dbReference type="InterPro" id="IPR011006">
    <property type="entry name" value="CheY-like_superfamily"/>
</dbReference>
<dbReference type="SMART" id="SM00448">
    <property type="entry name" value="REC"/>
    <property type="match status" value="1"/>
</dbReference>
<dbReference type="CDD" id="cd06170">
    <property type="entry name" value="LuxR_C_like"/>
    <property type="match status" value="1"/>
</dbReference>
<keyword evidence="2" id="KW-0238">DNA-binding</keyword>
<dbReference type="PROSITE" id="PS50043">
    <property type="entry name" value="HTH_LUXR_2"/>
    <property type="match status" value="1"/>
</dbReference>
<dbReference type="GO" id="GO:0006355">
    <property type="term" value="P:regulation of DNA-templated transcription"/>
    <property type="evidence" value="ECO:0007669"/>
    <property type="project" value="InterPro"/>
</dbReference>
<comment type="caution">
    <text evidence="3">The sequence shown here is derived from an EMBL/GenBank/DDBJ whole genome shotgun (WGS) entry which is preliminary data.</text>
</comment>
<dbReference type="Pfam" id="PF00072">
    <property type="entry name" value="Response_reg"/>
    <property type="match status" value="1"/>
</dbReference>
<accession>A0A1S2N7D6</accession>
<name>A0A1S2N7D6_9BURK</name>
<dbReference type="InterPro" id="IPR000792">
    <property type="entry name" value="Tscrpt_reg_LuxR_C"/>
</dbReference>
<dbReference type="RefSeq" id="WP_005670682.1">
    <property type="nucleotide sequence ID" value="NZ_DAMAFS010000003.1"/>
</dbReference>
<organism evidence="3 4">
    <name type="scientific">Massilia timonae</name>
    <dbReference type="NCBI Taxonomy" id="47229"/>
    <lineage>
        <taxon>Bacteria</taxon>
        <taxon>Pseudomonadati</taxon>
        <taxon>Pseudomonadota</taxon>
        <taxon>Betaproteobacteria</taxon>
        <taxon>Burkholderiales</taxon>
        <taxon>Oxalobacteraceae</taxon>
        <taxon>Telluria group</taxon>
        <taxon>Massilia</taxon>
    </lineage>
</organism>